<protein>
    <recommendedName>
        <fullName evidence="3">DUF2474 domain-containing protein</fullName>
    </recommendedName>
</protein>
<keyword evidence="2" id="KW-1185">Reference proteome</keyword>
<evidence type="ECO:0008006" key="3">
    <source>
        <dbReference type="Google" id="ProtNLM"/>
    </source>
</evidence>
<sequence>MRTGTRRMLWAVALWLGGVLAATLVWAIVRGATLLLVP</sequence>
<evidence type="ECO:0000313" key="2">
    <source>
        <dbReference type="Proteomes" id="UP000037939"/>
    </source>
</evidence>
<organism evidence="1 2">
    <name type="scientific">Amantichitinum ursilacus</name>
    <dbReference type="NCBI Taxonomy" id="857265"/>
    <lineage>
        <taxon>Bacteria</taxon>
        <taxon>Pseudomonadati</taxon>
        <taxon>Pseudomonadota</taxon>
        <taxon>Betaproteobacteria</taxon>
        <taxon>Neisseriales</taxon>
        <taxon>Chitinibacteraceae</taxon>
        <taxon>Amantichitinum</taxon>
    </lineage>
</organism>
<dbReference type="STRING" id="857265.WG78_20615"/>
<evidence type="ECO:0000313" key="1">
    <source>
        <dbReference type="EMBL" id="KPC49336.1"/>
    </source>
</evidence>
<comment type="caution">
    <text evidence="1">The sequence shown here is derived from an EMBL/GenBank/DDBJ whole genome shotgun (WGS) entry which is preliminary data.</text>
</comment>
<name>A0A0N0GKW6_9NEIS</name>
<gene>
    <name evidence="1" type="ORF">WG78_20615</name>
</gene>
<dbReference type="Proteomes" id="UP000037939">
    <property type="component" value="Unassembled WGS sequence"/>
</dbReference>
<reference evidence="1 2" key="1">
    <citation type="submission" date="2015-07" db="EMBL/GenBank/DDBJ databases">
        <title>Draft genome sequence of the Amantichitinum ursilacus IGB-41, a new chitin-degrading bacterium.</title>
        <authorList>
            <person name="Kirstahler P."/>
            <person name="Guenther M."/>
            <person name="Grumaz C."/>
            <person name="Rupp S."/>
            <person name="Zibek S."/>
            <person name="Sohn K."/>
        </authorList>
    </citation>
    <scope>NUCLEOTIDE SEQUENCE [LARGE SCALE GENOMIC DNA]</scope>
    <source>
        <strain evidence="1 2">IGB-41</strain>
    </source>
</reference>
<dbReference type="AlphaFoldDB" id="A0A0N0GKW6"/>
<accession>A0A0N0GKW6</accession>
<dbReference type="EMBL" id="LAQT01000037">
    <property type="protein sequence ID" value="KPC49336.1"/>
    <property type="molecule type" value="Genomic_DNA"/>
</dbReference>
<proteinExistence type="predicted"/>